<keyword evidence="3" id="KW-1185">Reference proteome</keyword>
<protein>
    <recommendedName>
        <fullName evidence="1">Glyoxalase/fosfomycin resistance/dioxygenase domain-containing protein</fullName>
    </recommendedName>
</protein>
<dbReference type="EMBL" id="KV424070">
    <property type="protein sequence ID" value="KZT52326.1"/>
    <property type="molecule type" value="Genomic_DNA"/>
</dbReference>
<gene>
    <name evidence="2" type="ORF">CALCODRAFT_407488</name>
</gene>
<evidence type="ECO:0000313" key="2">
    <source>
        <dbReference type="EMBL" id="KZT52326.1"/>
    </source>
</evidence>
<dbReference type="OrthoDB" id="3342959at2759"/>
<dbReference type="AlphaFoldDB" id="A0A165D988"/>
<accession>A0A165D988</accession>
<proteinExistence type="predicted"/>
<dbReference type="Pfam" id="PF00903">
    <property type="entry name" value="Glyoxalase"/>
    <property type="match status" value="1"/>
</dbReference>
<feature type="non-terminal residue" evidence="2">
    <location>
        <position position="1"/>
    </location>
</feature>
<organism evidence="2 3">
    <name type="scientific">Calocera cornea HHB12733</name>
    <dbReference type="NCBI Taxonomy" id="1353952"/>
    <lineage>
        <taxon>Eukaryota</taxon>
        <taxon>Fungi</taxon>
        <taxon>Dikarya</taxon>
        <taxon>Basidiomycota</taxon>
        <taxon>Agaricomycotina</taxon>
        <taxon>Dacrymycetes</taxon>
        <taxon>Dacrymycetales</taxon>
        <taxon>Dacrymycetaceae</taxon>
        <taxon>Calocera</taxon>
    </lineage>
</organism>
<name>A0A165D988_9BASI</name>
<dbReference type="InterPro" id="IPR029068">
    <property type="entry name" value="Glyas_Bleomycin-R_OHBP_Dase"/>
</dbReference>
<dbReference type="Proteomes" id="UP000076842">
    <property type="component" value="Unassembled WGS sequence"/>
</dbReference>
<feature type="domain" description="Glyoxalase/fosfomycin resistance/dioxygenase" evidence="1">
    <location>
        <begin position="9"/>
        <end position="142"/>
    </location>
</feature>
<reference evidence="2 3" key="1">
    <citation type="journal article" date="2016" name="Mol. Biol. Evol.">
        <title>Comparative Genomics of Early-Diverging Mushroom-Forming Fungi Provides Insights into the Origins of Lignocellulose Decay Capabilities.</title>
        <authorList>
            <person name="Nagy L.G."/>
            <person name="Riley R."/>
            <person name="Tritt A."/>
            <person name="Adam C."/>
            <person name="Daum C."/>
            <person name="Floudas D."/>
            <person name="Sun H."/>
            <person name="Yadav J.S."/>
            <person name="Pangilinan J."/>
            <person name="Larsson K.H."/>
            <person name="Matsuura K."/>
            <person name="Barry K."/>
            <person name="Labutti K."/>
            <person name="Kuo R."/>
            <person name="Ohm R.A."/>
            <person name="Bhattacharya S.S."/>
            <person name="Shirouzu T."/>
            <person name="Yoshinaga Y."/>
            <person name="Martin F.M."/>
            <person name="Grigoriev I.V."/>
            <person name="Hibbett D.S."/>
        </authorList>
    </citation>
    <scope>NUCLEOTIDE SEQUENCE [LARGE SCALE GENOMIC DNA]</scope>
    <source>
        <strain evidence="2 3">HHB12733</strain>
    </source>
</reference>
<evidence type="ECO:0000259" key="1">
    <source>
        <dbReference type="Pfam" id="PF00903"/>
    </source>
</evidence>
<dbReference type="SUPFAM" id="SSF54593">
    <property type="entry name" value="Glyoxalase/Bleomycin resistance protein/Dihydroxybiphenyl dioxygenase"/>
    <property type="match status" value="1"/>
</dbReference>
<dbReference type="InterPro" id="IPR004360">
    <property type="entry name" value="Glyas_Fos-R_dOase_dom"/>
</dbReference>
<feature type="non-terminal residue" evidence="2">
    <location>
        <position position="165"/>
    </location>
</feature>
<dbReference type="Gene3D" id="3.10.180.10">
    <property type="entry name" value="2,3-Dihydroxybiphenyl 1,2-Dioxygenase, domain 1"/>
    <property type="match status" value="1"/>
</dbReference>
<dbReference type="CDD" id="cd06587">
    <property type="entry name" value="VOC"/>
    <property type="match status" value="1"/>
</dbReference>
<sequence>PTAPPYSGVHHLKLPCTSLARSLTFYTSVLSAVHIPAYDHHDASGRLYAHILRLSPTIEHPKEHKIPVTTEPILIELRLAPDSAKALAEKHVDLLTLSVPSEQAIDQWAEWFQTKGVENSGKLRGLIGHLVVCEDPDGIRVRIYSTEMPEGGMDPKLASTDKKWL</sequence>
<dbReference type="InParanoid" id="A0A165D988"/>
<evidence type="ECO:0000313" key="3">
    <source>
        <dbReference type="Proteomes" id="UP000076842"/>
    </source>
</evidence>